<dbReference type="InterPro" id="IPR003439">
    <property type="entry name" value="ABC_transporter-like_ATP-bd"/>
</dbReference>
<dbReference type="PROSITE" id="PS00211">
    <property type="entry name" value="ABC_TRANSPORTER_1"/>
    <property type="match status" value="2"/>
</dbReference>
<evidence type="ECO:0000259" key="5">
    <source>
        <dbReference type="PROSITE" id="PS50893"/>
    </source>
</evidence>
<accession>A0AAP4BR85</accession>
<comment type="similarity">
    <text evidence="1">Belongs to the ABC transporter superfamily.</text>
</comment>
<dbReference type="GO" id="GO:0042626">
    <property type="term" value="F:ATPase-coupled transmembrane transporter activity"/>
    <property type="evidence" value="ECO:0007669"/>
    <property type="project" value="TreeGrafter"/>
</dbReference>
<dbReference type="GO" id="GO:0016887">
    <property type="term" value="F:ATP hydrolysis activity"/>
    <property type="evidence" value="ECO:0007669"/>
    <property type="project" value="InterPro"/>
</dbReference>
<evidence type="ECO:0000313" key="7">
    <source>
        <dbReference type="Proteomes" id="UP001224412"/>
    </source>
</evidence>
<evidence type="ECO:0000256" key="1">
    <source>
        <dbReference type="ARBA" id="ARBA00005417"/>
    </source>
</evidence>
<dbReference type="CDD" id="cd03225">
    <property type="entry name" value="ABC_cobalt_CbiO_domain1"/>
    <property type="match status" value="2"/>
</dbReference>
<dbReference type="Gene3D" id="3.40.50.300">
    <property type="entry name" value="P-loop containing nucleotide triphosphate hydrolases"/>
    <property type="match status" value="2"/>
</dbReference>
<comment type="caution">
    <text evidence="6">The sequence shown here is derived from an EMBL/GenBank/DDBJ whole genome shotgun (WGS) entry which is preliminary data.</text>
</comment>
<dbReference type="PROSITE" id="PS50893">
    <property type="entry name" value="ABC_TRANSPORTER_2"/>
    <property type="match status" value="2"/>
</dbReference>
<dbReference type="GeneID" id="42780949"/>
<name>A0AAP4BR85_9CORY</name>
<proteinExistence type="inferred from homology"/>
<dbReference type="InterPro" id="IPR015856">
    <property type="entry name" value="ABC_transpr_CbiO/EcfA_su"/>
</dbReference>
<sequence>MSATAVEIANYTWRHAGRAKPAIDNLNLEIAAGERVLICGNSGSGKSTLVAAIAGVLGGDEEGDESGRLLLADASGRKEPAGTSTPVGLVLQDPDSQVIAARVGDDVAFGCENLGLERTEIWSRVREALPLVGLNLPLDHPTAFLSGGQKQRLALAGVIAMRPGIIILDEPTANLDPEGARDVVQAVTNVVNHTGATLLVVEHNYDVWLPLLERGLEFSAGKLVDDAPAKDIVNRRRIGNLPEAAPKLANNAAALTAHEVIAAEQPAHLPARSLHLPEHASTVLTGANGTGKTTLLMTLAGLRPLASGRIDLADSIRDGLRGNVAKWKSRQLAQRIGYVFQNPEHQFVARTVLEELQVGPKVMGLEVSARRYDELLERLSLAHLARANPFTLSGGEKRRLSVATALIAAPKLLLFDEPTFGQDPHTFGELVAIVRGLVDEGVTVASVTHDENYRNALGDNHVELLATGGK</sequence>
<evidence type="ECO:0000256" key="3">
    <source>
        <dbReference type="ARBA" id="ARBA00022741"/>
    </source>
</evidence>
<dbReference type="InterPro" id="IPR003593">
    <property type="entry name" value="AAA+_ATPase"/>
</dbReference>
<dbReference type="InterPro" id="IPR017871">
    <property type="entry name" value="ABC_transporter-like_CS"/>
</dbReference>
<keyword evidence="2" id="KW-0813">Transport</keyword>
<evidence type="ECO:0000256" key="2">
    <source>
        <dbReference type="ARBA" id="ARBA00022448"/>
    </source>
</evidence>
<dbReference type="EMBL" id="JASNVH010000006">
    <property type="protein sequence ID" value="MDK4306920.1"/>
    <property type="molecule type" value="Genomic_DNA"/>
</dbReference>
<feature type="domain" description="ABC transporter" evidence="5">
    <location>
        <begin position="246"/>
        <end position="465"/>
    </location>
</feature>
<dbReference type="Pfam" id="PF00005">
    <property type="entry name" value="ABC_tran"/>
    <property type="match status" value="2"/>
</dbReference>
<dbReference type="InterPro" id="IPR050095">
    <property type="entry name" value="ECF_ABC_transporter_ATP-bd"/>
</dbReference>
<gene>
    <name evidence="6" type="ORF">QPX42_05040</name>
</gene>
<feature type="domain" description="ABC transporter" evidence="5">
    <location>
        <begin position="6"/>
        <end position="245"/>
    </location>
</feature>
<evidence type="ECO:0000313" key="6">
    <source>
        <dbReference type="EMBL" id="MDK4306920.1"/>
    </source>
</evidence>
<dbReference type="SMART" id="SM00382">
    <property type="entry name" value="AAA"/>
    <property type="match status" value="2"/>
</dbReference>
<protein>
    <submittedName>
        <fullName evidence="6">ABC transporter ATP-binding protein</fullName>
    </submittedName>
</protein>
<dbReference type="PANTHER" id="PTHR43553">
    <property type="entry name" value="HEAVY METAL TRANSPORTER"/>
    <property type="match status" value="1"/>
</dbReference>
<dbReference type="GO" id="GO:0043190">
    <property type="term" value="C:ATP-binding cassette (ABC) transporter complex"/>
    <property type="evidence" value="ECO:0007669"/>
    <property type="project" value="TreeGrafter"/>
</dbReference>
<keyword evidence="4 6" id="KW-0067">ATP-binding</keyword>
<reference evidence="6" key="1">
    <citation type="submission" date="2023-05" db="EMBL/GenBank/DDBJ databases">
        <title>Metabolic capabilities are highly conserved among human nasal-associated Corynebacterium species in pangenomic analyses.</title>
        <authorList>
            <person name="Tran T.H."/>
            <person name="Roberts A.Q."/>
            <person name="Escapa I.F."/>
            <person name="Gao W."/>
            <person name="Conlan S."/>
            <person name="Kong H."/>
            <person name="Segre J.A."/>
            <person name="Kelly M.S."/>
            <person name="Lemon K.P."/>
        </authorList>
    </citation>
    <scope>NUCLEOTIDE SEQUENCE</scope>
    <source>
        <strain evidence="6">KPL2773</strain>
    </source>
</reference>
<evidence type="ECO:0000256" key="4">
    <source>
        <dbReference type="ARBA" id="ARBA00022840"/>
    </source>
</evidence>
<keyword evidence="3" id="KW-0547">Nucleotide-binding</keyword>
<organism evidence="6 7">
    <name type="scientific">Corynebacterium pseudodiphtheriticum</name>
    <dbReference type="NCBI Taxonomy" id="37637"/>
    <lineage>
        <taxon>Bacteria</taxon>
        <taxon>Bacillati</taxon>
        <taxon>Actinomycetota</taxon>
        <taxon>Actinomycetes</taxon>
        <taxon>Mycobacteriales</taxon>
        <taxon>Corynebacteriaceae</taxon>
        <taxon>Corynebacterium</taxon>
    </lineage>
</organism>
<dbReference type="Proteomes" id="UP001224412">
    <property type="component" value="Unassembled WGS sequence"/>
</dbReference>
<dbReference type="RefSeq" id="WP_023018940.1">
    <property type="nucleotide sequence ID" value="NZ_JASNUC010000005.1"/>
</dbReference>
<dbReference type="PANTHER" id="PTHR43553:SF24">
    <property type="entry name" value="ENERGY-COUPLING FACTOR TRANSPORTER ATP-BINDING PROTEIN ECFA1"/>
    <property type="match status" value="1"/>
</dbReference>
<dbReference type="SUPFAM" id="SSF52540">
    <property type="entry name" value="P-loop containing nucleoside triphosphate hydrolases"/>
    <property type="match status" value="2"/>
</dbReference>
<dbReference type="GO" id="GO:0005524">
    <property type="term" value="F:ATP binding"/>
    <property type="evidence" value="ECO:0007669"/>
    <property type="project" value="UniProtKB-KW"/>
</dbReference>
<dbReference type="AlphaFoldDB" id="A0AAP4BR85"/>
<dbReference type="InterPro" id="IPR027417">
    <property type="entry name" value="P-loop_NTPase"/>
</dbReference>